<evidence type="ECO:0000256" key="4">
    <source>
        <dbReference type="ARBA" id="ARBA00023163"/>
    </source>
</evidence>
<evidence type="ECO:0000256" key="7">
    <source>
        <dbReference type="SAM" id="MobiDB-lite"/>
    </source>
</evidence>
<dbReference type="RefSeq" id="XP_030514335.2">
    <property type="nucleotide sequence ID" value="XM_030658475.2"/>
</dbReference>
<proteinExistence type="predicted"/>
<dbReference type="Pfam" id="PF13837">
    <property type="entry name" value="Myb_DNA-bind_4"/>
    <property type="match status" value="1"/>
</dbReference>
<organism evidence="9 10">
    <name type="scientific">Rhodamnia argentea</name>
    <dbReference type="NCBI Taxonomy" id="178133"/>
    <lineage>
        <taxon>Eukaryota</taxon>
        <taxon>Viridiplantae</taxon>
        <taxon>Streptophyta</taxon>
        <taxon>Embryophyta</taxon>
        <taxon>Tracheophyta</taxon>
        <taxon>Spermatophyta</taxon>
        <taxon>Magnoliopsida</taxon>
        <taxon>eudicotyledons</taxon>
        <taxon>Gunneridae</taxon>
        <taxon>Pentapetalae</taxon>
        <taxon>rosids</taxon>
        <taxon>malvids</taxon>
        <taxon>Myrtales</taxon>
        <taxon>Myrtaceae</taxon>
        <taxon>Myrtoideae</taxon>
        <taxon>Myrteae</taxon>
        <taxon>Australasian group</taxon>
        <taxon>Rhodamnia</taxon>
    </lineage>
</organism>
<evidence type="ECO:0000256" key="2">
    <source>
        <dbReference type="ARBA" id="ARBA00023015"/>
    </source>
</evidence>
<dbReference type="GeneID" id="115728142"/>
<dbReference type="CDD" id="cd12203">
    <property type="entry name" value="GT1"/>
    <property type="match status" value="1"/>
</dbReference>
<name>A0A8B8MW67_9MYRT</name>
<feature type="region of interest" description="Disordered" evidence="7">
    <location>
        <begin position="177"/>
        <end position="224"/>
    </location>
</feature>
<feature type="compositionally biased region" description="Acidic residues" evidence="7">
    <location>
        <begin position="177"/>
        <end position="191"/>
    </location>
</feature>
<evidence type="ECO:0000256" key="5">
    <source>
        <dbReference type="ARBA" id="ARBA00023242"/>
    </source>
</evidence>
<reference evidence="10" key="1">
    <citation type="submission" date="2025-08" db="UniProtKB">
        <authorList>
            <consortium name="RefSeq"/>
        </authorList>
    </citation>
    <scope>IDENTIFICATION</scope>
    <source>
        <tissue evidence="10">Leaf</tissue>
    </source>
</reference>
<keyword evidence="3" id="KW-0238">DNA-binding</keyword>
<evidence type="ECO:0000259" key="8">
    <source>
        <dbReference type="PROSITE" id="PS50090"/>
    </source>
</evidence>
<feature type="compositionally biased region" description="Acidic residues" evidence="7">
    <location>
        <begin position="1"/>
        <end position="10"/>
    </location>
</feature>
<dbReference type="PANTHER" id="PTHR21654">
    <property type="entry name" value="FI21293P1"/>
    <property type="match status" value="1"/>
</dbReference>
<keyword evidence="5" id="KW-0539">Nucleus</keyword>
<dbReference type="PROSITE" id="PS50090">
    <property type="entry name" value="MYB_LIKE"/>
    <property type="match status" value="1"/>
</dbReference>
<feature type="compositionally biased region" description="Pro residues" evidence="7">
    <location>
        <begin position="26"/>
        <end position="37"/>
    </location>
</feature>
<protein>
    <submittedName>
        <fullName evidence="10">Trihelix transcription factor GT-3b-like isoform X1</fullName>
    </submittedName>
</protein>
<evidence type="ECO:0000256" key="6">
    <source>
        <dbReference type="SAM" id="Coils"/>
    </source>
</evidence>
<dbReference type="InterPro" id="IPR001005">
    <property type="entry name" value="SANT/Myb"/>
</dbReference>
<evidence type="ECO:0000256" key="3">
    <source>
        <dbReference type="ARBA" id="ARBA00023125"/>
    </source>
</evidence>
<keyword evidence="4" id="KW-0804">Transcription</keyword>
<dbReference type="SMART" id="SM00717">
    <property type="entry name" value="SANT"/>
    <property type="match status" value="1"/>
</dbReference>
<keyword evidence="9" id="KW-1185">Reference proteome</keyword>
<gene>
    <name evidence="10" type="primary">LOC115728142</name>
</gene>
<keyword evidence="6" id="KW-0175">Coiled coil</keyword>
<feature type="domain" description="Myb-like" evidence="8">
    <location>
        <begin position="39"/>
        <end position="103"/>
    </location>
</feature>
<accession>A0A8B8MW67</accession>
<keyword evidence="2" id="KW-0805">Transcription regulation</keyword>
<dbReference type="GO" id="GO:0005634">
    <property type="term" value="C:nucleus"/>
    <property type="evidence" value="ECO:0007669"/>
    <property type="project" value="UniProtKB-SubCell"/>
</dbReference>
<dbReference type="Gene3D" id="1.10.10.60">
    <property type="entry name" value="Homeodomain-like"/>
    <property type="match status" value="1"/>
</dbReference>
<dbReference type="GO" id="GO:0006355">
    <property type="term" value="P:regulation of DNA-templated transcription"/>
    <property type="evidence" value="ECO:0007669"/>
    <property type="project" value="UniProtKB-ARBA"/>
</dbReference>
<evidence type="ECO:0000313" key="9">
    <source>
        <dbReference type="Proteomes" id="UP000827889"/>
    </source>
</evidence>
<sequence length="317" mass="37501">MFAGEDDDGESLGRIGMMASSLLSPAAPPQQPQPQPQPQQQQHQPQWSQEETREFIRIRAELERDFTAAKRNKNLWEIVSARMKEMGYRRTPEQCKCKWKNLLNRYKVAFRMLFVVVEGKETSDPENGRKCPFFEELHAVFTERAKNMQRLHLESEGTSVQAKKRLKRYGGYQSSDELFEADDEDEDDSDEERPLKVGSRKRKAKKVVTNKQSGGTSRVSGGSSGADTLEMLKEFFKQQQVMEMQWRNMMERRAHERLLYEQEWRQSMEKLERERLMVEQAWREQEEQRRLREENRAERRDALLNTLLNKLLHETDL</sequence>
<dbReference type="AlphaFoldDB" id="A0A8B8MW67"/>
<dbReference type="KEGG" id="rarg:115728142"/>
<dbReference type="PANTHER" id="PTHR21654:SF84">
    <property type="entry name" value="SI:DKEY-66I24.7"/>
    <property type="match status" value="1"/>
</dbReference>
<evidence type="ECO:0000313" key="10">
    <source>
        <dbReference type="RefSeq" id="XP_030514335.2"/>
    </source>
</evidence>
<dbReference type="Proteomes" id="UP000827889">
    <property type="component" value="Chromosome 3"/>
</dbReference>
<dbReference type="InterPro" id="IPR044822">
    <property type="entry name" value="Myb_DNA-bind_4"/>
</dbReference>
<evidence type="ECO:0000256" key="1">
    <source>
        <dbReference type="ARBA" id="ARBA00004123"/>
    </source>
</evidence>
<comment type="subcellular location">
    <subcellularLocation>
        <location evidence="1">Nucleus</location>
    </subcellularLocation>
</comment>
<dbReference type="GO" id="GO:0003677">
    <property type="term" value="F:DNA binding"/>
    <property type="evidence" value="ECO:0007669"/>
    <property type="project" value="UniProtKB-KW"/>
</dbReference>
<feature type="compositionally biased region" description="Basic residues" evidence="7">
    <location>
        <begin position="198"/>
        <end position="208"/>
    </location>
</feature>
<feature type="region of interest" description="Disordered" evidence="7">
    <location>
        <begin position="1"/>
        <end position="51"/>
    </location>
</feature>
<feature type="coiled-coil region" evidence="6">
    <location>
        <begin position="261"/>
        <end position="288"/>
    </location>
</feature>